<protein>
    <submittedName>
        <fullName evidence="4">GNAT family N-acetyltransferase</fullName>
        <ecNumber evidence="4">2.3.1.-</ecNumber>
    </submittedName>
</protein>
<comment type="caution">
    <text evidence="4">The sequence shown here is derived from an EMBL/GenBank/DDBJ whole genome shotgun (WGS) entry which is preliminary data.</text>
</comment>
<dbReference type="CDD" id="cd04301">
    <property type="entry name" value="NAT_SF"/>
    <property type="match status" value="1"/>
</dbReference>
<dbReference type="RefSeq" id="WP_302713687.1">
    <property type="nucleotide sequence ID" value="NZ_JAULRT010000060.1"/>
</dbReference>
<dbReference type="EMBL" id="JAULRT010000060">
    <property type="protein sequence ID" value="MDO3383026.1"/>
    <property type="molecule type" value="Genomic_DNA"/>
</dbReference>
<name>A0ABT8TG21_9GAMM</name>
<accession>A0ABT8TG21</accession>
<evidence type="ECO:0000256" key="2">
    <source>
        <dbReference type="ARBA" id="ARBA00023315"/>
    </source>
</evidence>
<gene>
    <name evidence="4" type="ORF">QWI16_12675</name>
</gene>
<dbReference type="PROSITE" id="PS51186">
    <property type="entry name" value="GNAT"/>
    <property type="match status" value="1"/>
</dbReference>
<proteinExistence type="predicted"/>
<keyword evidence="2 4" id="KW-0012">Acyltransferase</keyword>
<dbReference type="GO" id="GO:0016746">
    <property type="term" value="F:acyltransferase activity"/>
    <property type="evidence" value="ECO:0007669"/>
    <property type="project" value="UniProtKB-KW"/>
</dbReference>
<dbReference type="PANTHER" id="PTHR43420">
    <property type="entry name" value="ACETYLTRANSFERASE"/>
    <property type="match status" value="1"/>
</dbReference>
<dbReference type="InterPro" id="IPR000182">
    <property type="entry name" value="GNAT_dom"/>
</dbReference>
<dbReference type="Pfam" id="PF00583">
    <property type="entry name" value="Acetyltransf_1"/>
    <property type="match status" value="1"/>
</dbReference>
<dbReference type="InterPro" id="IPR016181">
    <property type="entry name" value="Acyl_CoA_acyltransferase"/>
</dbReference>
<evidence type="ECO:0000259" key="3">
    <source>
        <dbReference type="PROSITE" id="PS51186"/>
    </source>
</evidence>
<dbReference type="Gene3D" id="3.40.630.30">
    <property type="match status" value="1"/>
</dbReference>
<reference evidence="4" key="1">
    <citation type="submission" date="2023-07" db="EMBL/GenBank/DDBJ databases">
        <title>Gilvimarinus algae sp. nov., isolated from the surface of Kelp.</title>
        <authorList>
            <person name="Sun Y.Y."/>
            <person name="Gong Y."/>
            <person name="Du Z.J."/>
        </authorList>
    </citation>
    <scope>NUCLEOTIDE SEQUENCE</scope>
    <source>
        <strain evidence="4">SDUM040014</strain>
    </source>
</reference>
<evidence type="ECO:0000313" key="4">
    <source>
        <dbReference type="EMBL" id="MDO3383026.1"/>
    </source>
</evidence>
<dbReference type="InterPro" id="IPR050680">
    <property type="entry name" value="YpeA/RimI_acetyltransf"/>
</dbReference>
<dbReference type="SUPFAM" id="SSF55729">
    <property type="entry name" value="Acyl-CoA N-acyltransferases (Nat)"/>
    <property type="match status" value="1"/>
</dbReference>
<evidence type="ECO:0000256" key="1">
    <source>
        <dbReference type="ARBA" id="ARBA00022679"/>
    </source>
</evidence>
<sequence>MTDADLPFMRQVYASTRQDEMAMTGWPQSKIDEFLAMQFMAQHQHYQQYYPQASFDVIVWAGQPVGRLYVDRTFADIRIVDIALLPPYRGKGIGGYLLEQLLSEARDQGRALAIHVEKNNPAMSLYKRLGFVKTEDKGVYDFMERPPQPLEEYSE</sequence>
<organism evidence="4 5">
    <name type="scientific">Gilvimarinus algae</name>
    <dbReference type="NCBI Taxonomy" id="3058037"/>
    <lineage>
        <taxon>Bacteria</taxon>
        <taxon>Pseudomonadati</taxon>
        <taxon>Pseudomonadota</taxon>
        <taxon>Gammaproteobacteria</taxon>
        <taxon>Cellvibrionales</taxon>
        <taxon>Cellvibrionaceae</taxon>
        <taxon>Gilvimarinus</taxon>
    </lineage>
</organism>
<dbReference type="Proteomes" id="UP001168380">
    <property type="component" value="Unassembled WGS sequence"/>
</dbReference>
<keyword evidence="1 4" id="KW-0808">Transferase</keyword>
<evidence type="ECO:0000313" key="5">
    <source>
        <dbReference type="Proteomes" id="UP001168380"/>
    </source>
</evidence>
<feature type="domain" description="N-acetyltransferase" evidence="3">
    <location>
        <begin position="1"/>
        <end position="148"/>
    </location>
</feature>
<keyword evidence="5" id="KW-1185">Reference proteome</keyword>
<dbReference type="EC" id="2.3.1.-" evidence="4"/>